<dbReference type="EMBL" id="JAMPKK010000037">
    <property type="protein sequence ID" value="MEP0866093.1"/>
    <property type="molecule type" value="Genomic_DNA"/>
</dbReference>
<evidence type="ECO:0000313" key="3">
    <source>
        <dbReference type="Proteomes" id="UP001442494"/>
    </source>
</evidence>
<reference evidence="2 3" key="1">
    <citation type="submission" date="2022-04" db="EMBL/GenBank/DDBJ databases">
        <title>Positive selection, recombination, and allopatry shape intraspecific diversity of widespread and dominant cyanobacteria.</title>
        <authorList>
            <person name="Wei J."/>
            <person name="Shu W."/>
            <person name="Hu C."/>
        </authorList>
    </citation>
    <scope>NUCLEOTIDE SEQUENCE [LARGE SCALE GENOMIC DNA]</scope>
    <source>
        <strain evidence="2 3">GB2-A5</strain>
    </source>
</reference>
<name>A0ABV0JRT7_9CYAN</name>
<evidence type="ECO:0000256" key="1">
    <source>
        <dbReference type="SAM" id="MobiDB-lite"/>
    </source>
</evidence>
<feature type="compositionally biased region" description="Polar residues" evidence="1">
    <location>
        <begin position="83"/>
        <end position="96"/>
    </location>
</feature>
<sequence>MKTENSMTSACRYCQYYKPEGRRGGVCQQLGVPVRASWIACSLALKAFAPSWESLEGIMRWQDENLRVQQATSSKCAIACSQQPSEEQENASTDQQPADDAVLV</sequence>
<gene>
    <name evidence="2" type="ORF">NDI37_16635</name>
</gene>
<dbReference type="RefSeq" id="WP_190423707.1">
    <property type="nucleotide sequence ID" value="NZ_JAMPKK010000037.1"/>
</dbReference>
<protein>
    <submittedName>
        <fullName evidence="2">Uncharacterized protein</fullName>
    </submittedName>
</protein>
<proteinExistence type="predicted"/>
<comment type="caution">
    <text evidence="2">The sequence shown here is derived from an EMBL/GenBank/DDBJ whole genome shotgun (WGS) entry which is preliminary data.</text>
</comment>
<dbReference type="Proteomes" id="UP001442494">
    <property type="component" value="Unassembled WGS sequence"/>
</dbReference>
<accession>A0ABV0JRT7</accession>
<evidence type="ECO:0000313" key="2">
    <source>
        <dbReference type="EMBL" id="MEP0866093.1"/>
    </source>
</evidence>
<feature type="region of interest" description="Disordered" evidence="1">
    <location>
        <begin position="83"/>
        <end position="104"/>
    </location>
</feature>
<organism evidence="2 3">
    <name type="scientific">Funiculus sociatus GB2-A5</name>
    <dbReference type="NCBI Taxonomy" id="2933946"/>
    <lineage>
        <taxon>Bacteria</taxon>
        <taxon>Bacillati</taxon>
        <taxon>Cyanobacteriota</taxon>
        <taxon>Cyanophyceae</taxon>
        <taxon>Coleofasciculales</taxon>
        <taxon>Coleofasciculaceae</taxon>
        <taxon>Funiculus</taxon>
    </lineage>
</organism>
<keyword evidence="3" id="KW-1185">Reference proteome</keyword>